<dbReference type="GO" id="GO:0060003">
    <property type="term" value="P:copper ion export"/>
    <property type="evidence" value="ECO:0007669"/>
    <property type="project" value="TreeGrafter"/>
</dbReference>
<organism evidence="5">
    <name type="scientific">uncultured Aureispira sp</name>
    <dbReference type="NCBI Taxonomy" id="1331704"/>
    <lineage>
        <taxon>Bacteria</taxon>
        <taxon>Pseudomonadati</taxon>
        <taxon>Bacteroidota</taxon>
        <taxon>Saprospiria</taxon>
        <taxon>Saprospirales</taxon>
        <taxon>Saprospiraceae</taxon>
        <taxon>Aureispira</taxon>
        <taxon>environmental samples</taxon>
    </lineage>
</organism>
<evidence type="ECO:0000256" key="3">
    <source>
        <dbReference type="SAM" id="Coils"/>
    </source>
</evidence>
<dbReference type="SUPFAM" id="SSF111369">
    <property type="entry name" value="HlyD-like secretion proteins"/>
    <property type="match status" value="1"/>
</dbReference>
<reference evidence="5" key="1">
    <citation type="submission" date="2020-01" db="EMBL/GenBank/DDBJ databases">
        <authorList>
            <person name="Meier V. D."/>
            <person name="Meier V D."/>
        </authorList>
    </citation>
    <scope>NUCLEOTIDE SEQUENCE</scope>
    <source>
        <strain evidence="5">HLG_WM_MAG_10</strain>
    </source>
</reference>
<dbReference type="NCBIfam" id="TIGR01730">
    <property type="entry name" value="RND_mfp"/>
    <property type="match status" value="1"/>
</dbReference>
<evidence type="ECO:0000313" key="5">
    <source>
        <dbReference type="EMBL" id="CAA6829101.1"/>
    </source>
</evidence>
<gene>
    <name evidence="5" type="ORF">HELGO_WM23653</name>
</gene>
<dbReference type="GO" id="GO:0016020">
    <property type="term" value="C:membrane"/>
    <property type="evidence" value="ECO:0007669"/>
    <property type="project" value="InterPro"/>
</dbReference>
<name>A0A6S6UF60_9BACT</name>
<dbReference type="EMBL" id="CACVAQ010000462">
    <property type="protein sequence ID" value="CAA6829101.1"/>
    <property type="molecule type" value="Genomic_DNA"/>
</dbReference>
<evidence type="ECO:0000256" key="2">
    <source>
        <dbReference type="ARBA" id="ARBA00022448"/>
    </source>
</evidence>
<dbReference type="GO" id="GO:0030313">
    <property type="term" value="C:cell envelope"/>
    <property type="evidence" value="ECO:0007669"/>
    <property type="project" value="TreeGrafter"/>
</dbReference>
<dbReference type="InterPro" id="IPR058790">
    <property type="entry name" value="BSH_CusB"/>
</dbReference>
<dbReference type="Gene3D" id="2.40.30.170">
    <property type="match status" value="1"/>
</dbReference>
<dbReference type="PANTHER" id="PTHR30097:SF4">
    <property type="entry name" value="SLR6042 PROTEIN"/>
    <property type="match status" value="1"/>
</dbReference>
<evidence type="ECO:0000259" key="4">
    <source>
        <dbReference type="Pfam" id="PF25919"/>
    </source>
</evidence>
<dbReference type="GO" id="GO:0022857">
    <property type="term" value="F:transmembrane transporter activity"/>
    <property type="evidence" value="ECO:0007669"/>
    <property type="project" value="InterPro"/>
</dbReference>
<feature type="domain" description="CusB-like barrel-sandwich hybrid" evidence="4">
    <location>
        <begin position="77"/>
        <end position="219"/>
    </location>
</feature>
<dbReference type="InterPro" id="IPR051909">
    <property type="entry name" value="MFP_Cation_Efflux"/>
</dbReference>
<dbReference type="PANTHER" id="PTHR30097">
    <property type="entry name" value="CATION EFFLUX SYSTEM PROTEIN CUSB"/>
    <property type="match status" value="1"/>
</dbReference>
<dbReference type="AlphaFoldDB" id="A0A6S6UF60"/>
<dbReference type="Pfam" id="PF25919">
    <property type="entry name" value="BSH_CusB"/>
    <property type="match status" value="1"/>
</dbReference>
<protein>
    <submittedName>
        <fullName evidence="5">Probable Co/Zn/Cd efflux system membrane fusion protein</fullName>
    </submittedName>
</protein>
<comment type="similarity">
    <text evidence="1">Belongs to the membrane fusion protein (MFP) (TC 8.A.1) family.</text>
</comment>
<accession>A0A6S6UF60</accession>
<dbReference type="GO" id="GO:0015679">
    <property type="term" value="P:plasma membrane copper ion transport"/>
    <property type="evidence" value="ECO:0007669"/>
    <property type="project" value="TreeGrafter"/>
</dbReference>
<proteinExistence type="inferred from homology"/>
<evidence type="ECO:0000256" key="1">
    <source>
        <dbReference type="ARBA" id="ARBA00009477"/>
    </source>
</evidence>
<keyword evidence="2" id="KW-0813">Transport</keyword>
<keyword evidence="3" id="KW-0175">Coiled coil</keyword>
<sequence length="364" mass="39784">MKNIIIIMALFLGACHSESSTSSTSVVAETEETVLLVADFMKEHSNVTIGAISTKSIAQTIESTGVLVVPSSEQYSIHSKSGGSIQEIAYRSGDYVKKGAKLFVLSNPDLIPTQRILLETKAALKLAQKVFAREAILEKDAATTQKELDESLAQKELLEAKYKGLKAELQLIGVDIASLENSYNFQSKITIRAPHSGFVTNVLVQKGSLISPEDQLTTIVAKDKMSLELNVLSKYIPLLTKGQRVLVEVPNSTDSFKASVERLSSVVDQRNGTLVVYCQLDTKDLQALKPGMFVNGLIKVNHREVEGLPNDAVVKEGAEYFAYFVEGNVLVKTLLKDVLSSDGFITFSNKTPQQMVVKGAYYVE</sequence>
<feature type="coiled-coil region" evidence="3">
    <location>
        <begin position="141"/>
        <end position="168"/>
    </location>
</feature>
<dbReference type="PROSITE" id="PS51257">
    <property type="entry name" value="PROKAR_LIPOPROTEIN"/>
    <property type="match status" value="1"/>
</dbReference>
<dbReference type="Gene3D" id="2.40.50.100">
    <property type="match status" value="1"/>
</dbReference>
<dbReference type="InterPro" id="IPR006143">
    <property type="entry name" value="RND_pump_MFP"/>
</dbReference>